<keyword evidence="1" id="KW-1133">Transmembrane helix</keyword>
<evidence type="ECO:0000313" key="2">
    <source>
        <dbReference type="EMBL" id="TQV69396.1"/>
    </source>
</evidence>
<dbReference type="OrthoDB" id="7876207at2"/>
<evidence type="ECO:0000256" key="1">
    <source>
        <dbReference type="SAM" id="Phobius"/>
    </source>
</evidence>
<name>A0A545SWR5_9RHOB</name>
<sequence>MLSNIGSSRPTLKHRFCRFCENESGTVTVESVIILPLLFFALMAFFAFFDAFRKQSLALRANYAISDYLSRVYKYDRKTFNGVDKLFRYMSNTGNESWIRVSVVHCAVEKDKCNNADDPDNVEKRELTFLRANSAASLGAEANGGKVFADTAEMLKQLGGRIPNMYEGEYLFVVETHARFKPIFPTEWTGLHETFFHNTVVTSTREYEFLCFEKPGKVCKDPDA</sequence>
<keyword evidence="1" id="KW-0472">Membrane</keyword>
<protein>
    <recommendedName>
        <fullName evidence="4">Pilus assembly protein</fullName>
    </recommendedName>
</protein>
<keyword evidence="3" id="KW-1185">Reference proteome</keyword>
<comment type="caution">
    <text evidence="2">The sequence shown here is derived from an EMBL/GenBank/DDBJ whole genome shotgun (WGS) entry which is preliminary data.</text>
</comment>
<dbReference type="Proteomes" id="UP000315816">
    <property type="component" value="Unassembled WGS sequence"/>
</dbReference>
<dbReference type="RefSeq" id="WP_142853144.1">
    <property type="nucleotide sequence ID" value="NZ_ML660019.1"/>
</dbReference>
<proteinExistence type="predicted"/>
<gene>
    <name evidence="2" type="ORF">FIL88_07565</name>
</gene>
<organism evidence="2 3">
    <name type="scientific">Aliiroseovarius halocynthiae</name>
    <dbReference type="NCBI Taxonomy" id="985055"/>
    <lineage>
        <taxon>Bacteria</taxon>
        <taxon>Pseudomonadati</taxon>
        <taxon>Pseudomonadota</taxon>
        <taxon>Alphaproteobacteria</taxon>
        <taxon>Rhodobacterales</taxon>
        <taxon>Paracoccaceae</taxon>
        <taxon>Aliiroseovarius</taxon>
    </lineage>
</organism>
<evidence type="ECO:0000313" key="3">
    <source>
        <dbReference type="Proteomes" id="UP000315816"/>
    </source>
</evidence>
<dbReference type="EMBL" id="VICH01000004">
    <property type="protein sequence ID" value="TQV69396.1"/>
    <property type="molecule type" value="Genomic_DNA"/>
</dbReference>
<feature type="transmembrane region" description="Helical" evidence="1">
    <location>
        <begin position="32"/>
        <end position="52"/>
    </location>
</feature>
<keyword evidence="1" id="KW-0812">Transmembrane</keyword>
<reference evidence="2 3" key="1">
    <citation type="submission" date="2019-06" db="EMBL/GenBank/DDBJ databases">
        <title>A novel species of marine bacteria.</title>
        <authorList>
            <person name="Wang Y."/>
        </authorList>
    </citation>
    <scope>NUCLEOTIDE SEQUENCE [LARGE SCALE GENOMIC DNA]</scope>
    <source>
        <strain evidence="2 3">MA1-10</strain>
    </source>
</reference>
<dbReference type="AlphaFoldDB" id="A0A545SWR5"/>
<evidence type="ECO:0008006" key="4">
    <source>
        <dbReference type="Google" id="ProtNLM"/>
    </source>
</evidence>
<accession>A0A545SWR5</accession>